<sequence>MPCCSRHWASMLDTQSNVGFRKQFNMATPSVSCGSPSSGDSPSRVSSSGCASPVVNCSSASDEGGFSSSSCTGIGHLEYSAHRPPPPLTEAELRYYAALPTISLSSAIFSWSPSHRNSSATVQQRVLFDEVHYRVLHQKISTPQHSPGIGTLPLDRRASFEVPGALRQTARSFSEYPNIGASSRSIVCCTDTPPHKLPGAESTKQKRSFPPPPSFCLPFDKPLASILRFSPCGRYLLYVVAAPPASSSLSPSSGQSSAAAGHCPPSSGGTETSQPGAAGGGTGGPSDNAATGTASQTVEVGIMDASKDPGEDGAITLIPLSHTGGGSETETVLQAFWLPSLSLSETEANICVITQQAVEIFTFVFSPPSVRRSRRLPQPCSLAWALLCPYSVSPPPWPPSASTCPSVNSQQSTGNTESPGACRAPGSSSFTRPAVAGAFVLAVAARTLQPFLLKWNDGGKSGVTLTRLPKIELNLPQWHSLQQQEVHFLLVYGVVYCIHVDEAAGRISMRTLTGPPQPDVVLDCLQPGSMEVSVVDNLILVHHHRLHSTLIYDIYDYPPLPTVPFSVSSPVLSLPPPAAPCTKATVRAVTPLVHPGIVGSAPTVPFDEVEGLRTFENGHGSKADNSQQLDDVELQTVDFDSARFVGGAYMMDEEGGHMYLLVLNQDVLMHRLLLERQSLSFALQVMQQRAGCRRQVLRLLQHALRLQTPLQDLFPVLQLVNQRYRAAVESIPDQLLCRPGSSSPQLPSPNKHSARQLAASEETCSGSGKPRSVAGGTGGDGGQRGIAVGGSSAKGKARVALEQLVATVGDGTVLTERDVVLSVLYPYVVEVLNLHPGQLLLDAAFGVELNSPSSFALRSFPGAVDETSCLDPIVSPPLGCHCEGGVCGAITRSQRTQALLDPWAPGRIGSDAEGGKGPAEEDMIVGGAIPYVLSVALEYMRSLLSHQVLPHRVLQTFIFDVCVFFRRGDILRQLMQYHVLLDSPDMLQRLCLIWQHLRLRAGVCAYCARDERWTQQACLDMALRHRDWSAIVSILIQLKEYTRVVPLLRRYGVSSYPLKAFLRSVAADVKAQEAQPGLLQHILACIRAWANEASLSSYLAPPNLAECALWLPRALGPAGAPKQLPSVQAQHSPGSAADVEASVNPKEEENISKAKSKESGEQDGGSDKREEEDLGDHSRAEEQEGQPGQEDEQVEWEEIGEVSATVAEGSELSDSDEDPRTMFDLDEQQHHLLESALGESEKEQDKTAIAANW</sequence>
<dbReference type="InterPro" id="IPR040371">
    <property type="entry name" value="RMC1"/>
</dbReference>
<dbReference type="OrthoDB" id="264532at2759"/>
<name>A0A2C6L015_9APIC</name>
<evidence type="ECO:0000313" key="3">
    <source>
        <dbReference type="EMBL" id="PHJ25460.1"/>
    </source>
</evidence>
<dbReference type="GO" id="GO:0031902">
    <property type="term" value="C:late endosome membrane"/>
    <property type="evidence" value="ECO:0007669"/>
    <property type="project" value="TreeGrafter"/>
</dbReference>
<feature type="compositionally biased region" description="Gly residues" evidence="1">
    <location>
        <begin position="775"/>
        <end position="788"/>
    </location>
</feature>
<dbReference type="AlphaFoldDB" id="A0A2C6L015"/>
<feature type="domain" description="Mic1" evidence="2">
    <location>
        <begin position="931"/>
        <end position="1064"/>
    </location>
</feature>
<dbReference type="Pfam" id="PF07035">
    <property type="entry name" value="RMC1_C"/>
    <property type="match status" value="1"/>
</dbReference>
<feature type="compositionally biased region" description="Basic and acidic residues" evidence="1">
    <location>
        <begin position="1218"/>
        <end position="1246"/>
    </location>
</feature>
<dbReference type="GO" id="GO:0005765">
    <property type="term" value="C:lysosomal membrane"/>
    <property type="evidence" value="ECO:0007669"/>
    <property type="project" value="TreeGrafter"/>
</dbReference>
<feature type="compositionally biased region" description="Polar residues" evidence="1">
    <location>
        <begin position="740"/>
        <end position="751"/>
    </location>
</feature>
<dbReference type="PANTHER" id="PTHR12897">
    <property type="entry name" value="COLON CANCER-ASSOCIATED PROTEIN MIC1"/>
    <property type="match status" value="1"/>
</dbReference>
<feature type="compositionally biased region" description="Low complexity" evidence="1">
    <location>
        <begin position="248"/>
        <end position="260"/>
    </location>
</feature>
<dbReference type="GeneID" id="94424135"/>
<evidence type="ECO:0000313" key="4">
    <source>
        <dbReference type="Proteomes" id="UP000221165"/>
    </source>
</evidence>
<dbReference type="PANTHER" id="PTHR12897:SF4">
    <property type="entry name" value="REGULATOR OF MON1-CCZ1 COMPLEX"/>
    <property type="match status" value="1"/>
</dbReference>
<feature type="compositionally biased region" description="Polar residues" evidence="1">
    <location>
        <begin position="407"/>
        <end position="418"/>
    </location>
</feature>
<evidence type="ECO:0000256" key="1">
    <source>
        <dbReference type="SAM" id="MobiDB-lite"/>
    </source>
</evidence>
<feature type="compositionally biased region" description="Basic and acidic residues" evidence="1">
    <location>
        <begin position="1145"/>
        <end position="1182"/>
    </location>
</feature>
<dbReference type="Proteomes" id="UP000221165">
    <property type="component" value="Unassembled WGS sequence"/>
</dbReference>
<feature type="region of interest" description="Disordered" evidence="1">
    <location>
        <begin position="399"/>
        <end position="425"/>
    </location>
</feature>
<feature type="region of interest" description="Disordered" evidence="1">
    <location>
        <begin position="738"/>
        <end position="789"/>
    </location>
</feature>
<organism evidence="3 4">
    <name type="scientific">Cystoisospora suis</name>
    <dbReference type="NCBI Taxonomy" id="483139"/>
    <lineage>
        <taxon>Eukaryota</taxon>
        <taxon>Sar</taxon>
        <taxon>Alveolata</taxon>
        <taxon>Apicomplexa</taxon>
        <taxon>Conoidasida</taxon>
        <taxon>Coccidia</taxon>
        <taxon>Eucoccidiorida</taxon>
        <taxon>Eimeriorina</taxon>
        <taxon>Sarcocystidae</taxon>
        <taxon>Cystoisospora</taxon>
    </lineage>
</organism>
<gene>
    <name evidence="3" type="ORF">CSUI_000693</name>
</gene>
<keyword evidence="4" id="KW-1185">Reference proteome</keyword>
<dbReference type="GO" id="GO:0010506">
    <property type="term" value="P:regulation of autophagy"/>
    <property type="evidence" value="ECO:0007669"/>
    <property type="project" value="InterPro"/>
</dbReference>
<feature type="region of interest" description="Disordered" evidence="1">
    <location>
        <begin position="248"/>
        <end position="293"/>
    </location>
</feature>
<dbReference type="RefSeq" id="XP_067927107.1">
    <property type="nucleotide sequence ID" value="XM_068060924.1"/>
</dbReference>
<dbReference type="InterPro" id="IPR009755">
    <property type="entry name" value="RMC1_C"/>
</dbReference>
<protein>
    <recommendedName>
        <fullName evidence="2">Mic1 domain-containing protein</fullName>
    </recommendedName>
</protein>
<dbReference type="VEuPathDB" id="ToxoDB:CSUI_000693"/>
<dbReference type="GO" id="GO:0035658">
    <property type="term" value="C:Mon1-Ccz1 complex"/>
    <property type="evidence" value="ECO:0007669"/>
    <property type="project" value="InterPro"/>
</dbReference>
<evidence type="ECO:0000259" key="2">
    <source>
        <dbReference type="Pfam" id="PF07035"/>
    </source>
</evidence>
<accession>A0A2C6L015</accession>
<proteinExistence type="predicted"/>
<dbReference type="EMBL" id="MIGC01000271">
    <property type="protein sequence ID" value="PHJ25460.1"/>
    <property type="molecule type" value="Genomic_DNA"/>
</dbReference>
<comment type="caution">
    <text evidence="3">The sequence shown here is derived from an EMBL/GenBank/DDBJ whole genome shotgun (WGS) entry which is preliminary data.</text>
</comment>
<reference evidence="3 4" key="1">
    <citation type="journal article" date="2017" name="Int. J. Parasitol.">
        <title>The genome of the protozoan parasite Cystoisospora suis and a reverse vaccinology approach to identify vaccine candidates.</title>
        <authorList>
            <person name="Palmieri N."/>
            <person name="Shrestha A."/>
            <person name="Ruttkowski B."/>
            <person name="Beck T."/>
            <person name="Vogl C."/>
            <person name="Tomley F."/>
            <person name="Blake D.P."/>
            <person name="Joachim A."/>
        </authorList>
    </citation>
    <scope>NUCLEOTIDE SEQUENCE [LARGE SCALE GENOMIC DNA]</scope>
    <source>
        <strain evidence="3 4">Wien I</strain>
    </source>
</reference>
<feature type="compositionally biased region" description="Acidic residues" evidence="1">
    <location>
        <begin position="1189"/>
        <end position="1200"/>
    </location>
</feature>
<feature type="region of interest" description="Disordered" evidence="1">
    <location>
        <begin position="1120"/>
        <end position="1253"/>
    </location>
</feature>